<accession>A0A9W6Y7P0</accession>
<dbReference type="Proteomes" id="UP001165121">
    <property type="component" value="Unassembled WGS sequence"/>
</dbReference>
<keyword evidence="4" id="KW-1185">Reference proteome</keyword>
<feature type="region of interest" description="Disordered" evidence="1">
    <location>
        <begin position="90"/>
        <end position="114"/>
    </location>
</feature>
<dbReference type="EMBL" id="BSXT01004673">
    <property type="protein sequence ID" value="GMF58524.1"/>
    <property type="molecule type" value="Genomic_DNA"/>
</dbReference>
<feature type="chain" id="PRO_5040840582" evidence="2">
    <location>
        <begin position="16"/>
        <end position="114"/>
    </location>
</feature>
<name>A0A9W6Y7P0_9STRA</name>
<gene>
    <name evidence="3" type="ORF">Pfra01_002515800</name>
</gene>
<protein>
    <submittedName>
        <fullName evidence="3">Unnamed protein product</fullName>
    </submittedName>
</protein>
<dbReference type="AlphaFoldDB" id="A0A9W6Y7P0"/>
<evidence type="ECO:0000313" key="3">
    <source>
        <dbReference type="EMBL" id="GMF58524.1"/>
    </source>
</evidence>
<sequence length="114" mass="12250">MLTTIAFCQMPATLGLPCSTQLLVTVQEATALLGHMYVRVPSKKSDVNDDGGSQGDATEYHTRKGATVGVPTDTTASSFKVYELRAYASSRATSYPSRNRVKPLSAIDSKHGMH</sequence>
<comment type="caution">
    <text evidence="3">The sequence shown here is derived from an EMBL/GenBank/DDBJ whole genome shotgun (WGS) entry which is preliminary data.</text>
</comment>
<evidence type="ECO:0000256" key="1">
    <source>
        <dbReference type="SAM" id="MobiDB-lite"/>
    </source>
</evidence>
<feature type="region of interest" description="Disordered" evidence="1">
    <location>
        <begin position="42"/>
        <end position="69"/>
    </location>
</feature>
<feature type="signal peptide" evidence="2">
    <location>
        <begin position="1"/>
        <end position="15"/>
    </location>
</feature>
<reference evidence="3" key="1">
    <citation type="submission" date="2023-04" db="EMBL/GenBank/DDBJ databases">
        <title>Phytophthora fragariaefolia NBRC 109709.</title>
        <authorList>
            <person name="Ichikawa N."/>
            <person name="Sato H."/>
            <person name="Tonouchi N."/>
        </authorList>
    </citation>
    <scope>NUCLEOTIDE SEQUENCE</scope>
    <source>
        <strain evidence="3">NBRC 109709</strain>
    </source>
</reference>
<evidence type="ECO:0000256" key="2">
    <source>
        <dbReference type="SAM" id="SignalP"/>
    </source>
</evidence>
<keyword evidence="2" id="KW-0732">Signal</keyword>
<evidence type="ECO:0000313" key="4">
    <source>
        <dbReference type="Proteomes" id="UP001165121"/>
    </source>
</evidence>
<organism evidence="3 4">
    <name type="scientific">Phytophthora fragariaefolia</name>
    <dbReference type="NCBI Taxonomy" id="1490495"/>
    <lineage>
        <taxon>Eukaryota</taxon>
        <taxon>Sar</taxon>
        <taxon>Stramenopiles</taxon>
        <taxon>Oomycota</taxon>
        <taxon>Peronosporomycetes</taxon>
        <taxon>Peronosporales</taxon>
        <taxon>Peronosporaceae</taxon>
        <taxon>Phytophthora</taxon>
    </lineage>
</organism>
<proteinExistence type="predicted"/>